<accession>A0ABP7D7D7</accession>
<gene>
    <name evidence="3" type="ORF">GCM10022224_079700</name>
</gene>
<dbReference type="Pfam" id="PF04167">
    <property type="entry name" value="DUF402"/>
    <property type="match status" value="1"/>
</dbReference>
<dbReference type="Gene3D" id="2.40.380.10">
    <property type="entry name" value="FomD-like"/>
    <property type="match status" value="1"/>
</dbReference>
<evidence type="ECO:0000313" key="3">
    <source>
        <dbReference type="EMBL" id="GAA3701904.1"/>
    </source>
</evidence>
<name>A0ABP7D7D7_9ACTN</name>
<dbReference type="EMBL" id="BAAAZP010000164">
    <property type="protein sequence ID" value="GAA3701904.1"/>
    <property type="molecule type" value="Genomic_DNA"/>
</dbReference>
<protein>
    <recommendedName>
        <fullName evidence="2">DUF402 domain-containing protein</fullName>
    </recommendedName>
</protein>
<evidence type="ECO:0000256" key="1">
    <source>
        <dbReference type="ARBA" id="ARBA00022801"/>
    </source>
</evidence>
<organism evidence="3 4">
    <name type="scientific">Nonomuraea antimicrobica</name>
    <dbReference type="NCBI Taxonomy" id="561173"/>
    <lineage>
        <taxon>Bacteria</taxon>
        <taxon>Bacillati</taxon>
        <taxon>Actinomycetota</taxon>
        <taxon>Actinomycetes</taxon>
        <taxon>Streptosporangiales</taxon>
        <taxon>Streptosporangiaceae</taxon>
        <taxon>Nonomuraea</taxon>
    </lineage>
</organism>
<sequence>MSDVRIVFRKYGGALHWNHPGRLLGEDEHGVWVEVPGGTVARKGEGPPVTWETTAIMLFPRNAWWTASFNTPPHKSEVYVDVTTIPEWKNGEVTMLDLDLDVIRMRDGRLILDDEDEFAEHQILLNYPSELITQAEESARWLLNAVGERTGPFDGAHLDWLSKSIQF</sequence>
<reference evidence="4" key="1">
    <citation type="journal article" date="2019" name="Int. J. Syst. Evol. Microbiol.">
        <title>The Global Catalogue of Microorganisms (GCM) 10K type strain sequencing project: providing services to taxonomists for standard genome sequencing and annotation.</title>
        <authorList>
            <consortium name="The Broad Institute Genomics Platform"/>
            <consortium name="The Broad Institute Genome Sequencing Center for Infectious Disease"/>
            <person name="Wu L."/>
            <person name="Ma J."/>
        </authorList>
    </citation>
    <scope>NUCLEOTIDE SEQUENCE [LARGE SCALE GENOMIC DNA]</scope>
    <source>
        <strain evidence="4">JCM 16904</strain>
    </source>
</reference>
<keyword evidence="1" id="KW-0378">Hydrolase</keyword>
<comment type="caution">
    <text evidence="3">The sequence shown here is derived from an EMBL/GenBank/DDBJ whole genome shotgun (WGS) entry which is preliminary data.</text>
</comment>
<dbReference type="InterPro" id="IPR007295">
    <property type="entry name" value="DUF402"/>
</dbReference>
<keyword evidence="4" id="KW-1185">Reference proteome</keyword>
<dbReference type="Proteomes" id="UP001500902">
    <property type="component" value="Unassembled WGS sequence"/>
</dbReference>
<evidence type="ECO:0000259" key="2">
    <source>
        <dbReference type="Pfam" id="PF04167"/>
    </source>
</evidence>
<dbReference type="SUPFAM" id="SSF159234">
    <property type="entry name" value="FomD-like"/>
    <property type="match status" value="1"/>
</dbReference>
<feature type="domain" description="DUF402" evidence="2">
    <location>
        <begin position="15"/>
        <end position="148"/>
    </location>
</feature>
<dbReference type="RefSeq" id="WP_344890512.1">
    <property type="nucleotide sequence ID" value="NZ_BAAAZP010000164.1"/>
</dbReference>
<dbReference type="PANTHER" id="PTHR39159:SF1">
    <property type="entry name" value="UPF0374 PROTEIN YGAC"/>
    <property type="match status" value="1"/>
</dbReference>
<dbReference type="InterPro" id="IPR035930">
    <property type="entry name" value="FomD-like_sf"/>
</dbReference>
<evidence type="ECO:0000313" key="4">
    <source>
        <dbReference type="Proteomes" id="UP001500902"/>
    </source>
</evidence>
<dbReference type="InterPro" id="IPR050212">
    <property type="entry name" value="Ntdp-like"/>
</dbReference>
<proteinExistence type="predicted"/>
<dbReference type="PANTHER" id="PTHR39159">
    <property type="match status" value="1"/>
</dbReference>